<sequence length="91" mass="9909">MSPLVFHAGNPDEIERGEFAYRRRDDGSIKWVVFWPLDCGCPISIPIAPQRPANGATWAFSGTDAAPTLSPSVNAVGIWHGWLRDGVATQC</sequence>
<reference evidence="1" key="1">
    <citation type="journal article" date="2014" name="Int. J. Syst. Evol. Microbiol.">
        <title>Complete genome sequence of Corynebacterium casei LMG S-19264T (=DSM 44701T), isolated from a smear-ripened cheese.</title>
        <authorList>
            <consortium name="US DOE Joint Genome Institute (JGI-PGF)"/>
            <person name="Walter F."/>
            <person name="Albersmeier A."/>
            <person name="Kalinowski J."/>
            <person name="Ruckert C."/>
        </authorList>
    </citation>
    <scope>NUCLEOTIDE SEQUENCE</scope>
    <source>
        <strain evidence="1">CGMCC 1.3617</strain>
    </source>
</reference>
<dbReference type="AlphaFoldDB" id="A0A917KJM4"/>
<dbReference type="InterPro" id="IPR045384">
    <property type="entry name" value="DUF6527"/>
</dbReference>
<evidence type="ECO:0000313" key="1">
    <source>
        <dbReference type="EMBL" id="GGJ14396.1"/>
    </source>
</evidence>
<protein>
    <submittedName>
        <fullName evidence="1">Uncharacterized protein</fullName>
    </submittedName>
</protein>
<dbReference type="Pfam" id="PF20137">
    <property type="entry name" value="BubE"/>
    <property type="match status" value="1"/>
</dbReference>
<evidence type="ECO:0000313" key="2">
    <source>
        <dbReference type="Proteomes" id="UP000661507"/>
    </source>
</evidence>
<dbReference type="Proteomes" id="UP000661507">
    <property type="component" value="Unassembled WGS sequence"/>
</dbReference>
<accession>A0A917KJM4</accession>
<dbReference type="RefSeq" id="WP_188967105.1">
    <property type="nucleotide sequence ID" value="NZ_BMKW01000005.1"/>
</dbReference>
<gene>
    <name evidence="1" type="ORF">GCM10011320_21990</name>
</gene>
<name>A0A917KJM4_9PROT</name>
<organism evidence="1 2">
    <name type="scientific">Neoroseomonas lacus</name>
    <dbReference type="NCBI Taxonomy" id="287609"/>
    <lineage>
        <taxon>Bacteria</taxon>
        <taxon>Pseudomonadati</taxon>
        <taxon>Pseudomonadota</taxon>
        <taxon>Alphaproteobacteria</taxon>
        <taxon>Acetobacterales</taxon>
        <taxon>Acetobacteraceae</taxon>
        <taxon>Neoroseomonas</taxon>
    </lineage>
</organism>
<keyword evidence="2" id="KW-1185">Reference proteome</keyword>
<reference evidence="1" key="2">
    <citation type="submission" date="2020-09" db="EMBL/GenBank/DDBJ databases">
        <authorList>
            <person name="Sun Q."/>
            <person name="Zhou Y."/>
        </authorList>
    </citation>
    <scope>NUCLEOTIDE SEQUENCE</scope>
    <source>
        <strain evidence="1">CGMCC 1.3617</strain>
    </source>
</reference>
<comment type="caution">
    <text evidence="1">The sequence shown here is derived from an EMBL/GenBank/DDBJ whole genome shotgun (WGS) entry which is preliminary data.</text>
</comment>
<proteinExistence type="predicted"/>
<dbReference type="EMBL" id="BMKW01000005">
    <property type="protein sequence ID" value="GGJ14396.1"/>
    <property type="molecule type" value="Genomic_DNA"/>
</dbReference>